<dbReference type="RefSeq" id="WP_141492630.1">
    <property type="nucleotide sequence ID" value="NZ_CP032485.1"/>
</dbReference>
<dbReference type="KEGG" id="ntn:D5366_05640"/>
<dbReference type="AlphaFoldDB" id="A0A4Y6V8I1"/>
<protein>
    <recommendedName>
        <fullName evidence="3">Sulfotransferase family protein</fullName>
    </recommendedName>
</protein>
<dbReference type="GO" id="GO:0008146">
    <property type="term" value="F:sulfotransferase activity"/>
    <property type="evidence" value="ECO:0007669"/>
    <property type="project" value="InterPro"/>
</dbReference>
<dbReference type="OrthoDB" id="288532at2"/>
<dbReference type="GO" id="GO:0016020">
    <property type="term" value="C:membrane"/>
    <property type="evidence" value="ECO:0007669"/>
    <property type="project" value="InterPro"/>
</dbReference>
<name>A0A4Y6V8I1_9PROT</name>
<reference evidence="1 2" key="1">
    <citation type="submission" date="2018-09" db="EMBL/GenBank/DDBJ databases">
        <title>The complete genome sequence of Neokomagataea tanensis NBRC 106556(T).</title>
        <authorList>
            <person name="Chua K.-O."/>
            <person name="See-Too W.-S."/>
            <person name="Hong K.-W."/>
            <person name="Yin W.-F."/>
            <person name="Chan K.-G."/>
        </authorList>
    </citation>
    <scope>NUCLEOTIDE SEQUENCE [LARGE SCALE GENOMIC DNA]</scope>
    <source>
        <strain evidence="2">AH13 \ NBRC 106556</strain>
    </source>
</reference>
<keyword evidence="2" id="KW-1185">Reference proteome</keyword>
<dbReference type="Proteomes" id="UP000317214">
    <property type="component" value="Chromosome"/>
</dbReference>
<evidence type="ECO:0008006" key="3">
    <source>
        <dbReference type="Google" id="ProtNLM"/>
    </source>
</evidence>
<gene>
    <name evidence="1" type="ORF">D5366_05640</name>
</gene>
<dbReference type="InterPro" id="IPR005331">
    <property type="entry name" value="Sulfotransferase"/>
</dbReference>
<organism evidence="1 2">
    <name type="scientific">Neokomagataea tanensis</name>
    <dbReference type="NCBI Taxonomy" id="661191"/>
    <lineage>
        <taxon>Bacteria</taxon>
        <taxon>Pseudomonadati</taxon>
        <taxon>Pseudomonadota</taxon>
        <taxon>Alphaproteobacteria</taxon>
        <taxon>Acetobacterales</taxon>
        <taxon>Acetobacteraceae</taxon>
        <taxon>Neokomagataea</taxon>
    </lineage>
</organism>
<accession>A0A4Y6V8I1</accession>
<evidence type="ECO:0000313" key="2">
    <source>
        <dbReference type="Proteomes" id="UP000317214"/>
    </source>
</evidence>
<proteinExistence type="predicted"/>
<dbReference type="EMBL" id="CP032485">
    <property type="protein sequence ID" value="QDH24787.1"/>
    <property type="molecule type" value="Genomic_DNA"/>
</dbReference>
<evidence type="ECO:0000313" key="1">
    <source>
        <dbReference type="EMBL" id="QDH24787.1"/>
    </source>
</evidence>
<dbReference type="Pfam" id="PF03567">
    <property type="entry name" value="Sulfotransfer_2"/>
    <property type="match status" value="1"/>
</dbReference>
<sequence>MTQQSALAFNETQTIADFPLPTIAKEDWLHRSLRTAFQVQQFNDIHERAADLRLPLPCGKKREARLKSIVKSGVLFVHVPKNGGTSICDQLYGGVMMHETIRYYRHVAPEMVRILPSFAIWRDPVERFVSAWSFAKKGGTDRVSIHPSVNEQYRSLHSLNDALDMVEAANSPYDLDHVFRPQHWYVCNRKGELAVSKLFTMEQIDTLPKHIPQLKTRSIPHLNKNAHTIHVTDLQEKRIRRIYAKDYLLQPS</sequence>